<dbReference type="InterPro" id="IPR007064">
    <property type="entry name" value="Nmd3_N"/>
</dbReference>
<dbReference type="InterPro" id="IPR036420">
    <property type="entry name" value="BRCT_dom_sf"/>
</dbReference>
<evidence type="ECO:0000256" key="4">
    <source>
        <dbReference type="ARBA" id="ARBA00009794"/>
    </source>
</evidence>
<dbReference type="STRING" id="41427.A0A182IM97"/>
<feature type="compositionally biased region" description="Basic and acidic residues" evidence="10">
    <location>
        <begin position="1028"/>
        <end position="1097"/>
    </location>
</feature>
<feature type="domain" description="Nmd3 N-terminal" evidence="11">
    <location>
        <begin position="1451"/>
        <end position="1679"/>
    </location>
</feature>
<feature type="compositionally biased region" description="Polar residues" evidence="10">
    <location>
        <begin position="121"/>
        <end position="142"/>
    </location>
</feature>
<accession>A0A182IM97</accession>
<protein>
    <recommendedName>
        <fullName evidence="5">60S ribosomal export protein NMD3</fullName>
    </recommendedName>
</protein>
<organism evidence="14">
    <name type="scientific">Anopheles atroparvus</name>
    <name type="common">European mosquito</name>
    <dbReference type="NCBI Taxonomy" id="41427"/>
    <lineage>
        <taxon>Eukaryota</taxon>
        <taxon>Metazoa</taxon>
        <taxon>Ecdysozoa</taxon>
        <taxon>Arthropoda</taxon>
        <taxon>Hexapoda</taxon>
        <taxon>Insecta</taxon>
        <taxon>Pterygota</taxon>
        <taxon>Neoptera</taxon>
        <taxon>Endopterygota</taxon>
        <taxon>Diptera</taxon>
        <taxon>Nematocera</taxon>
        <taxon>Culicoidea</taxon>
        <taxon>Culicidae</taxon>
        <taxon>Anophelinae</taxon>
        <taxon>Anopheles</taxon>
    </lineage>
</organism>
<feature type="region of interest" description="Disordered" evidence="10">
    <location>
        <begin position="913"/>
        <end position="1152"/>
    </location>
</feature>
<evidence type="ECO:0000256" key="10">
    <source>
        <dbReference type="SAM" id="MobiDB-lite"/>
    </source>
</evidence>
<feature type="compositionally biased region" description="Basic and acidic residues" evidence="10">
    <location>
        <begin position="1132"/>
        <end position="1148"/>
    </location>
</feature>
<feature type="compositionally biased region" description="Polar residues" evidence="10">
    <location>
        <begin position="662"/>
        <end position="676"/>
    </location>
</feature>
<evidence type="ECO:0000256" key="1">
    <source>
        <dbReference type="ARBA" id="ARBA00002269"/>
    </source>
</evidence>
<keyword evidence="8" id="KW-0653">Protein transport</keyword>
<dbReference type="VEuPathDB" id="VectorBase:AATE001813"/>
<dbReference type="PANTHER" id="PTHR12746">
    <property type="entry name" value="NONSENSE-MEDIATED MRNA DECAY PROTEIN 3"/>
    <property type="match status" value="1"/>
</dbReference>
<keyword evidence="6" id="KW-0813">Transport</keyword>
<evidence type="ECO:0000256" key="2">
    <source>
        <dbReference type="ARBA" id="ARBA00004123"/>
    </source>
</evidence>
<dbReference type="GO" id="GO:0043023">
    <property type="term" value="F:ribosomal large subunit binding"/>
    <property type="evidence" value="ECO:0007669"/>
    <property type="project" value="InterPro"/>
</dbReference>
<keyword evidence="9" id="KW-0539">Nucleus</keyword>
<feature type="domain" description="60S ribosomal export protein NMD3 SH3" evidence="13">
    <location>
        <begin position="1684"/>
        <end position="1728"/>
    </location>
</feature>
<feature type="compositionally biased region" description="Polar residues" evidence="10">
    <location>
        <begin position="789"/>
        <end position="799"/>
    </location>
</feature>
<evidence type="ECO:0000259" key="12">
    <source>
        <dbReference type="Pfam" id="PF21192"/>
    </source>
</evidence>
<dbReference type="Pfam" id="PF21193">
    <property type="entry name" value="NMD_SH3"/>
    <property type="match status" value="1"/>
</dbReference>
<dbReference type="SUPFAM" id="SSF52113">
    <property type="entry name" value="BRCT domain"/>
    <property type="match status" value="1"/>
</dbReference>
<name>A0A182IM97_ANOAO</name>
<dbReference type="PANTHER" id="PTHR12746:SF2">
    <property type="entry name" value="60S RIBOSOMAL EXPORT PROTEIN NMD3"/>
    <property type="match status" value="1"/>
</dbReference>
<sequence>MENDVQSTASVCPKHASIRYDPTTSDLGVIDLCSVGGVTVDQRPINALTWCKITALSQILIGTVPVSFEREVPRSKGGDGSVARQEALSFLLDEDSNDFIDCSLEETQLLPGRKGIKLTGSPLSGSHGASSVENITQSTSRKSLQEDKTDRASSFLVPATQQLEDSAISTVANESQPSVKPCVVILTSIVPTPAPDKETVVATIDVEELEDDDDFFIIPETQQPCEENSGPSPTIGRINPVVHGSERADRTQAEEDYFQMTEHGDENSNDGLFNNIYVEGSQNLLQNMDESYKRVHGAVETRRQSIHPECSVDSISFQEHRNTTQDMSRLEWNETRSGHEQSPDGREAVMKEAETQTLTPSEEDDRAITPELHFDELGKEDQQREGSVTPEVDFDKVLGEAGPEPPERVAASENVEVEDNEHEISLNQEGCNEQPNEEVADGSKRVEDIYDIETQILDFDREDALVEQDASKKVVTAAVVEPVNASPSKEHSKADVRVYDMETQLLNFDDDGVGVAHPYDLLTQPMEPPKRSSFMGPPKTPLFGERKDVTRRSKQPSPTVALAPDEFLTQPMIPPASLRNLFAKEKANDPEPSTSSRMAHNPAEAETEPMSPPGRFGHGASSPSIDPADLLTQPMSPPKYLQGDGFSAWKTPASRSLDAYDQPTQPLNRSLATSSTLEEREVNWKATLGSKKPFVQVVDIQLNRSLQECSDPYALQTQPMLPEEDEQKGNVYDQQTQPLMKVESVGRKMVAAEATMLEISRFDPQINSTVRYSQTGGAKQPKREELEISPSSNKENSTTEQDHGLESSGSEMEAEGMEEEEEEDLDADLCLAATLPVGELQDREQRPVARVTGRSRKAAPTVVFKVPSAERAESLITPKPSTKGSRRPVELTEFLTPEHPLLSLPKPASIMMASGHMRELTASHSRSVKSSSKYPFNDSSSGSDEEERHAFKKTNVSVALERELEKVKGVSKQPKKNVEEKAEQAFGKRPEKKIGPISREKEKDGHSENGSKRRTEKGSSSSSSRRTKQNEAGEEPVKRSNREKTKQSDGKGKDASRDKEEKKKEKFTLHSSTETKHTEADSKRVVTRSGREVRPKLAYDSSESESERVVIRNVRASSNRPKHHPIASSESDSERVVTRSGREVRPKLPIDASMDYQATAGKVIAPAATATAPRSLRTRQAKEPPQSPAQSDREEKKSAAAPVGQRRESKRQKSVNYKHRSPSSSGEPPRKKTDMNERPRIQSKATKKVDGKSGSTTFGILMGDSGPDGRNGGLANVSATSSSAGSDGSTRPARSNRPKLIFTRMSPEPYRKCIARAGGKVVDIPELANVLVTDRIFRTYKFLCAVAKGIPIVGQSYLDALQAAAEHDSVDPWKHILCDETTEMRYKFRLRDTLLKARTHKLFQDYTVFVTSSTQPPPSELYFTYVTMEYINNTPTGVSATGSGAVNKILCCECGVPIEPNASNMCVPCLRSHVDITENIPKQAVIFFCRNCERYLNPPNEWVQCTLESKELLSLCLKRLQGLRQVKLVDAGFVWTEPHSKRIKVKLTVHGEVMNDVVLQQVFVVEFTVNNQMCDDCHRTEAKDFWRCMVQVRQKAVNKKTLFYLEQMILKHKAHENTLGIKPTAGGLDFFYATDAHARKMVDFLQAVLPVKVTTSKKLISHDIHSNSYNYKYSYAIDIVPVSKGSLVCLNKRLTQQLGHISPVCLVAKVANSIHLIDPQTAQLAEVHNMAFWKTPFEAICNPKQMVEFVVMDVEIIRDSERKIFPGQGPVSMRHSLADVWVVKSSELGINDNTIHVKSHLGNLLKPGDSVLGYDLREANVNNADFEKLNPDTVPDVLLVKKSYDKSVRKQNRNWKLKHLAEDVAVDTDIENEYNEFLEDLEEDPELRQNVNIFKDKTKQIPVDTNDMEDPSVPRITLEEMLDDLVIEDEEMGDV</sequence>
<evidence type="ECO:0000259" key="11">
    <source>
        <dbReference type="Pfam" id="PF04981"/>
    </source>
</evidence>
<comment type="function">
    <text evidence="1">Acts as an adapter for the XPO1/CRM1-mediated export of the 60S ribosomal subunit.</text>
</comment>
<evidence type="ECO:0000256" key="9">
    <source>
        <dbReference type="ARBA" id="ARBA00023242"/>
    </source>
</evidence>
<feature type="region of interest" description="Disordered" evidence="10">
    <location>
        <begin position="419"/>
        <end position="444"/>
    </location>
</feature>
<dbReference type="Pfam" id="PF04981">
    <property type="entry name" value="NMD3"/>
    <property type="match status" value="1"/>
</dbReference>
<feature type="region of interest" description="Disordered" evidence="10">
    <location>
        <begin position="584"/>
        <end position="677"/>
    </location>
</feature>
<feature type="region of interest" description="Disordered" evidence="10">
    <location>
        <begin position="1165"/>
        <end position="1297"/>
    </location>
</feature>
<dbReference type="InterPro" id="IPR048898">
    <property type="entry name" value="OB_NMD3"/>
</dbReference>
<feature type="domain" description="60S ribosomal export protein NMD3 OB-fold" evidence="12">
    <location>
        <begin position="1746"/>
        <end position="1842"/>
    </location>
</feature>
<feature type="compositionally biased region" description="Low complexity" evidence="10">
    <location>
        <begin position="923"/>
        <end position="932"/>
    </location>
</feature>
<feature type="compositionally biased region" description="Basic and acidic residues" evidence="10">
    <location>
        <begin position="318"/>
        <end position="354"/>
    </location>
</feature>
<evidence type="ECO:0000256" key="5">
    <source>
        <dbReference type="ARBA" id="ARBA00017035"/>
    </source>
</evidence>
<dbReference type="GO" id="GO:0005737">
    <property type="term" value="C:cytoplasm"/>
    <property type="evidence" value="ECO:0007669"/>
    <property type="project" value="UniProtKB-SubCell"/>
</dbReference>
<feature type="region of interest" description="Disordered" evidence="10">
    <location>
        <begin position="315"/>
        <end position="367"/>
    </location>
</feature>
<dbReference type="InterPro" id="IPR048899">
    <property type="entry name" value="NMD_SH3"/>
</dbReference>
<feature type="compositionally biased region" description="Basic residues" evidence="10">
    <location>
        <begin position="1208"/>
        <end position="1221"/>
    </location>
</feature>
<evidence type="ECO:0000256" key="6">
    <source>
        <dbReference type="ARBA" id="ARBA00022448"/>
    </source>
</evidence>
<evidence type="ECO:0000256" key="3">
    <source>
        <dbReference type="ARBA" id="ARBA00004496"/>
    </source>
</evidence>
<feature type="compositionally biased region" description="Acidic residues" evidence="10">
    <location>
        <begin position="812"/>
        <end position="825"/>
    </location>
</feature>
<dbReference type="Gene3D" id="3.40.50.10190">
    <property type="entry name" value="BRCT domain"/>
    <property type="match status" value="1"/>
</dbReference>
<feature type="compositionally biased region" description="Basic and acidic residues" evidence="10">
    <location>
        <begin position="1228"/>
        <end position="1240"/>
    </location>
</feature>
<dbReference type="GO" id="GO:0005634">
    <property type="term" value="C:nucleus"/>
    <property type="evidence" value="ECO:0007669"/>
    <property type="project" value="UniProtKB-SubCell"/>
</dbReference>
<dbReference type="GO" id="GO:0000055">
    <property type="term" value="P:ribosomal large subunit export from nucleus"/>
    <property type="evidence" value="ECO:0007669"/>
    <property type="project" value="TreeGrafter"/>
</dbReference>
<proteinExistence type="inferred from homology"/>
<feature type="region of interest" description="Disordered" evidence="10">
    <location>
        <begin position="519"/>
        <end position="568"/>
    </location>
</feature>
<reference evidence="14" key="1">
    <citation type="submission" date="2022-08" db="UniProtKB">
        <authorList>
            <consortium name="EnsemblMetazoa"/>
        </authorList>
    </citation>
    <scope>IDENTIFICATION</scope>
    <source>
        <strain evidence="14">EBRO</strain>
    </source>
</reference>
<feature type="compositionally biased region" description="Polar residues" evidence="10">
    <location>
        <begin position="933"/>
        <end position="942"/>
    </location>
</feature>
<comment type="subcellular location">
    <subcellularLocation>
        <location evidence="3">Cytoplasm</location>
    </subcellularLocation>
    <subcellularLocation>
        <location evidence="2">Nucleus</location>
    </subcellularLocation>
</comment>
<feature type="compositionally biased region" description="Basic and acidic residues" evidence="10">
    <location>
        <begin position="976"/>
        <end position="1017"/>
    </location>
</feature>
<dbReference type="GO" id="GO:0015031">
    <property type="term" value="P:protein transport"/>
    <property type="evidence" value="ECO:0007669"/>
    <property type="project" value="UniProtKB-KW"/>
</dbReference>
<evidence type="ECO:0000256" key="7">
    <source>
        <dbReference type="ARBA" id="ARBA00022490"/>
    </source>
</evidence>
<evidence type="ECO:0000259" key="13">
    <source>
        <dbReference type="Pfam" id="PF21193"/>
    </source>
</evidence>
<feature type="compositionally biased region" description="Polar residues" evidence="10">
    <location>
        <begin position="425"/>
        <end position="434"/>
    </location>
</feature>
<keyword evidence="7" id="KW-0963">Cytoplasm</keyword>
<feature type="compositionally biased region" description="Low complexity" evidence="10">
    <location>
        <begin position="1278"/>
        <end position="1290"/>
    </location>
</feature>
<feature type="region of interest" description="Disordered" evidence="10">
    <location>
        <begin position="120"/>
        <end position="151"/>
    </location>
</feature>
<dbReference type="EnsemblMetazoa" id="AATE001813-RA">
    <property type="protein sequence ID" value="AATE001813-PA.1"/>
    <property type="gene ID" value="AATE001813"/>
</dbReference>
<evidence type="ECO:0000256" key="8">
    <source>
        <dbReference type="ARBA" id="ARBA00022927"/>
    </source>
</evidence>
<evidence type="ECO:0000313" key="14">
    <source>
        <dbReference type="EnsemblMetazoa" id="AATE001813-PA.1"/>
    </source>
</evidence>
<dbReference type="Pfam" id="PF21192">
    <property type="entry name" value="OB_NMD3"/>
    <property type="match status" value="1"/>
</dbReference>
<comment type="similarity">
    <text evidence="4">Belongs to the NMD3 family.</text>
</comment>
<feature type="region of interest" description="Disordered" evidence="10">
    <location>
        <begin position="771"/>
        <end position="825"/>
    </location>
</feature>
<dbReference type="CDD" id="cd17744">
    <property type="entry name" value="BRCT_MDC1_rpt1"/>
    <property type="match status" value="1"/>
</dbReference>
<dbReference type="InterPro" id="IPR039768">
    <property type="entry name" value="Nmd3"/>
</dbReference>